<keyword evidence="2" id="KW-0812">Transmembrane</keyword>
<proteinExistence type="predicted"/>
<keyword evidence="1" id="KW-0479">Metal-binding</keyword>
<dbReference type="InterPro" id="IPR001841">
    <property type="entry name" value="Znf_RING"/>
</dbReference>
<dbReference type="CDD" id="cd16454">
    <property type="entry name" value="RING-H2_PA-TM-RING"/>
    <property type="match status" value="1"/>
</dbReference>
<dbReference type="KEGG" id="vra:111240855"/>
<evidence type="ECO:0000313" key="5">
    <source>
        <dbReference type="RefSeq" id="XP_022632470.1"/>
    </source>
</evidence>
<dbReference type="GO" id="GO:0006511">
    <property type="term" value="P:ubiquitin-dependent protein catabolic process"/>
    <property type="evidence" value="ECO:0007669"/>
    <property type="project" value="TreeGrafter"/>
</dbReference>
<gene>
    <name evidence="5" type="primary">LOC111240855</name>
</gene>
<dbReference type="SUPFAM" id="SSF57850">
    <property type="entry name" value="RING/U-box"/>
    <property type="match status" value="1"/>
</dbReference>
<dbReference type="InterPro" id="IPR051826">
    <property type="entry name" value="E3_ubiquitin-ligase_domain"/>
</dbReference>
<dbReference type="InterPro" id="IPR013083">
    <property type="entry name" value="Znf_RING/FYVE/PHD"/>
</dbReference>
<keyword evidence="2" id="KW-1133">Transmembrane helix</keyword>
<keyword evidence="1" id="KW-0863">Zinc-finger</keyword>
<evidence type="ECO:0000313" key="4">
    <source>
        <dbReference type="Proteomes" id="UP000087766"/>
    </source>
</evidence>
<evidence type="ECO:0000259" key="3">
    <source>
        <dbReference type="PROSITE" id="PS50089"/>
    </source>
</evidence>
<protein>
    <submittedName>
        <fullName evidence="5">E3 ubiquitin-protein ligase SDIR1-like</fullName>
    </submittedName>
</protein>
<reference evidence="5" key="1">
    <citation type="submission" date="2025-08" db="UniProtKB">
        <authorList>
            <consortium name="RefSeq"/>
        </authorList>
    </citation>
    <scope>IDENTIFICATION</scope>
    <source>
        <tissue evidence="5">Leaf</tissue>
    </source>
</reference>
<dbReference type="AlphaFoldDB" id="A0A3Q0ELD7"/>
<dbReference type="GO" id="GO:0061630">
    <property type="term" value="F:ubiquitin protein ligase activity"/>
    <property type="evidence" value="ECO:0007669"/>
    <property type="project" value="TreeGrafter"/>
</dbReference>
<dbReference type="SMART" id="SM00184">
    <property type="entry name" value="RING"/>
    <property type="match status" value="1"/>
</dbReference>
<dbReference type="OrthoDB" id="3365801at2759"/>
<evidence type="ECO:0000256" key="1">
    <source>
        <dbReference type="PROSITE-ProRule" id="PRU00175"/>
    </source>
</evidence>
<dbReference type="Gene3D" id="3.30.40.10">
    <property type="entry name" value="Zinc/RING finger domain, C3HC4 (zinc finger)"/>
    <property type="match status" value="1"/>
</dbReference>
<feature type="domain" description="RING-type" evidence="3">
    <location>
        <begin position="186"/>
        <end position="227"/>
    </location>
</feature>
<evidence type="ECO:0000256" key="2">
    <source>
        <dbReference type="SAM" id="Phobius"/>
    </source>
</evidence>
<dbReference type="Proteomes" id="UP000087766">
    <property type="component" value="Unplaced"/>
</dbReference>
<feature type="transmembrane region" description="Helical" evidence="2">
    <location>
        <begin position="27"/>
        <end position="49"/>
    </location>
</feature>
<dbReference type="GeneID" id="111240855"/>
<dbReference type="PANTHER" id="PTHR22765">
    <property type="entry name" value="RING FINGER AND PROTEASE ASSOCIATED DOMAIN-CONTAINING"/>
    <property type="match status" value="1"/>
</dbReference>
<accession>A0A3Q0ELD7</accession>
<dbReference type="GO" id="GO:0008270">
    <property type="term" value="F:zinc ion binding"/>
    <property type="evidence" value="ECO:0007669"/>
    <property type="project" value="UniProtKB-KW"/>
</dbReference>
<keyword evidence="2" id="KW-0472">Membrane</keyword>
<dbReference type="Pfam" id="PF13639">
    <property type="entry name" value="zf-RING_2"/>
    <property type="match status" value="1"/>
</dbReference>
<dbReference type="RefSeq" id="XP_022632470.1">
    <property type="nucleotide sequence ID" value="XM_022776749.1"/>
</dbReference>
<name>A0A3Q0ELD7_VIGRR</name>
<organism evidence="4 5">
    <name type="scientific">Vigna radiata var. radiata</name>
    <name type="common">Mung bean</name>
    <name type="synonym">Phaseolus aureus</name>
    <dbReference type="NCBI Taxonomy" id="3916"/>
    <lineage>
        <taxon>Eukaryota</taxon>
        <taxon>Viridiplantae</taxon>
        <taxon>Streptophyta</taxon>
        <taxon>Embryophyta</taxon>
        <taxon>Tracheophyta</taxon>
        <taxon>Spermatophyta</taxon>
        <taxon>Magnoliopsida</taxon>
        <taxon>eudicotyledons</taxon>
        <taxon>Gunneridae</taxon>
        <taxon>Pentapetalae</taxon>
        <taxon>rosids</taxon>
        <taxon>fabids</taxon>
        <taxon>Fabales</taxon>
        <taxon>Fabaceae</taxon>
        <taxon>Papilionoideae</taxon>
        <taxon>50 kb inversion clade</taxon>
        <taxon>NPAAA clade</taxon>
        <taxon>indigoferoid/millettioid clade</taxon>
        <taxon>Phaseoleae</taxon>
        <taxon>Vigna</taxon>
    </lineage>
</organism>
<sequence>MSAPSSQTNSSGSFRYSMTMFEMNQRLYNIFIMGTGLTTFMPTAIFKLITSVFFQSFPLQLRGPPFALIPSQTLFQEGPDFLRTLLSQLPSPLLPPSSLRLFDTDIIETLINMTADEIRRIFHIDDHVVTSSESQLPEIPMWIVISVTDSSMHLTTQYPLRTVPAVEKPIDTLLKKSTMLQTGRCCCICLDEFDLNAERYTLPCQHFFHQKCITRWLQTSQTCPMCRQSLQTLKD</sequence>
<keyword evidence="1" id="KW-0862">Zinc</keyword>
<keyword evidence="4" id="KW-1185">Reference proteome</keyword>
<dbReference type="PROSITE" id="PS50089">
    <property type="entry name" value="ZF_RING_2"/>
    <property type="match status" value="1"/>
</dbReference>